<sequence>MAVGLFCLAFEMLKSAFFVARRSHFYTLQKCIEVEPFSDVAAARHLRHVPTHYFKTKRYCPVYYSPEEPVKPQRCTCLDSTSGFPKDSFYSKEVTLNFLIFRRGHVTPSLGLLSAEVSNRKARVEDMN</sequence>
<dbReference type="EMBL" id="JH818182">
    <property type="protein sequence ID" value="EKC31957.1"/>
    <property type="molecule type" value="Genomic_DNA"/>
</dbReference>
<dbReference type="AlphaFoldDB" id="K1Q5R5"/>
<proteinExistence type="predicted"/>
<accession>K1Q5R5</accession>
<protein>
    <submittedName>
        <fullName evidence="1">Uncharacterized protein</fullName>
    </submittedName>
</protein>
<reference evidence="1" key="1">
    <citation type="journal article" date="2012" name="Nature">
        <title>The oyster genome reveals stress adaptation and complexity of shell formation.</title>
        <authorList>
            <person name="Zhang G."/>
            <person name="Fang X."/>
            <person name="Guo X."/>
            <person name="Li L."/>
            <person name="Luo R."/>
            <person name="Xu F."/>
            <person name="Yang P."/>
            <person name="Zhang L."/>
            <person name="Wang X."/>
            <person name="Qi H."/>
            <person name="Xiong Z."/>
            <person name="Que H."/>
            <person name="Xie Y."/>
            <person name="Holland P.W."/>
            <person name="Paps J."/>
            <person name="Zhu Y."/>
            <person name="Wu F."/>
            <person name="Chen Y."/>
            <person name="Wang J."/>
            <person name="Peng C."/>
            <person name="Meng J."/>
            <person name="Yang L."/>
            <person name="Liu J."/>
            <person name="Wen B."/>
            <person name="Zhang N."/>
            <person name="Huang Z."/>
            <person name="Zhu Q."/>
            <person name="Feng Y."/>
            <person name="Mount A."/>
            <person name="Hedgecock D."/>
            <person name="Xu Z."/>
            <person name="Liu Y."/>
            <person name="Domazet-Loso T."/>
            <person name="Du Y."/>
            <person name="Sun X."/>
            <person name="Zhang S."/>
            <person name="Liu B."/>
            <person name="Cheng P."/>
            <person name="Jiang X."/>
            <person name="Li J."/>
            <person name="Fan D."/>
            <person name="Wang W."/>
            <person name="Fu W."/>
            <person name="Wang T."/>
            <person name="Wang B."/>
            <person name="Zhang J."/>
            <person name="Peng Z."/>
            <person name="Li Y."/>
            <person name="Li N."/>
            <person name="Wang J."/>
            <person name="Chen M."/>
            <person name="He Y."/>
            <person name="Tan F."/>
            <person name="Song X."/>
            <person name="Zheng Q."/>
            <person name="Huang R."/>
            <person name="Yang H."/>
            <person name="Du X."/>
            <person name="Chen L."/>
            <person name="Yang M."/>
            <person name="Gaffney P.M."/>
            <person name="Wang S."/>
            <person name="Luo L."/>
            <person name="She Z."/>
            <person name="Ming Y."/>
            <person name="Huang W."/>
            <person name="Zhang S."/>
            <person name="Huang B."/>
            <person name="Zhang Y."/>
            <person name="Qu T."/>
            <person name="Ni P."/>
            <person name="Miao G."/>
            <person name="Wang J."/>
            <person name="Wang Q."/>
            <person name="Steinberg C.E."/>
            <person name="Wang H."/>
            <person name="Li N."/>
            <person name="Qian L."/>
            <person name="Zhang G."/>
            <person name="Li Y."/>
            <person name="Yang H."/>
            <person name="Liu X."/>
            <person name="Wang J."/>
            <person name="Yin Y."/>
            <person name="Wang J."/>
        </authorList>
    </citation>
    <scope>NUCLEOTIDE SEQUENCE [LARGE SCALE GENOMIC DNA]</scope>
    <source>
        <strain evidence="1">05x7-T-G4-1.051#20</strain>
    </source>
</reference>
<name>K1Q5R5_MAGGI</name>
<dbReference type="HOGENOM" id="CLU_1961732_0_0_1"/>
<gene>
    <name evidence="1" type="ORF">CGI_10022829</name>
</gene>
<evidence type="ECO:0000313" key="1">
    <source>
        <dbReference type="EMBL" id="EKC31957.1"/>
    </source>
</evidence>
<dbReference type="InParanoid" id="K1Q5R5"/>
<organism evidence="1">
    <name type="scientific">Magallana gigas</name>
    <name type="common">Pacific oyster</name>
    <name type="synonym">Crassostrea gigas</name>
    <dbReference type="NCBI Taxonomy" id="29159"/>
    <lineage>
        <taxon>Eukaryota</taxon>
        <taxon>Metazoa</taxon>
        <taxon>Spiralia</taxon>
        <taxon>Lophotrochozoa</taxon>
        <taxon>Mollusca</taxon>
        <taxon>Bivalvia</taxon>
        <taxon>Autobranchia</taxon>
        <taxon>Pteriomorphia</taxon>
        <taxon>Ostreida</taxon>
        <taxon>Ostreoidea</taxon>
        <taxon>Ostreidae</taxon>
        <taxon>Magallana</taxon>
    </lineage>
</organism>